<comment type="caution">
    <text evidence="6">The sequence shown here is derived from an EMBL/GenBank/DDBJ whole genome shotgun (WGS) entry which is preliminary data.</text>
</comment>
<dbReference type="GO" id="GO:0019478">
    <property type="term" value="P:D-amino acid catabolic process"/>
    <property type="evidence" value="ECO:0007669"/>
    <property type="project" value="UniProtKB-UniRule"/>
</dbReference>
<evidence type="ECO:0000256" key="1">
    <source>
        <dbReference type="ARBA" id="ARBA00022723"/>
    </source>
</evidence>
<comment type="catalytic activity">
    <reaction evidence="4">
        <text>a D-aminoacyl-tRNA + H2O = a tRNA + a D-alpha-amino acid + H(+)</text>
        <dbReference type="Rhea" id="RHEA:13953"/>
        <dbReference type="Rhea" id="RHEA-COMP:10123"/>
        <dbReference type="Rhea" id="RHEA-COMP:10124"/>
        <dbReference type="ChEBI" id="CHEBI:15377"/>
        <dbReference type="ChEBI" id="CHEBI:15378"/>
        <dbReference type="ChEBI" id="CHEBI:59871"/>
        <dbReference type="ChEBI" id="CHEBI:78442"/>
        <dbReference type="ChEBI" id="CHEBI:79333"/>
        <dbReference type="EC" id="3.1.1.96"/>
    </reaction>
</comment>
<reference evidence="6 7" key="1">
    <citation type="journal article" date="2019" name="Int. J. Syst. Evol. Microbiol.">
        <title>The Global Catalogue of Microorganisms (GCM) 10K type strain sequencing project: providing services to taxonomists for standard genome sequencing and annotation.</title>
        <authorList>
            <consortium name="The Broad Institute Genomics Platform"/>
            <consortium name="The Broad Institute Genome Sequencing Center for Infectious Disease"/>
            <person name="Wu L."/>
            <person name="Ma J."/>
        </authorList>
    </citation>
    <scope>NUCLEOTIDE SEQUENCE [LARGE SCALE GENOMIC DNA]</scope>
    <source>
        <strain evidence="6 7">SKJ47</strain>
    </source>
</reference>
<keyword evidence="2 4" id="KW-0378">Hydrolase</keyword>
<keyword evidence="3 4" id="KW-0862">Zinc</keyword>
<sequence>MIAIVVSRADRASEHVGDRLLEIGEWEQTTDESVPDAAGGGTVHRRPGAEMRTFEDLHIHLEDPAAPFEATGRDLDLLVFVSRHAGETGPLLTAHFTGNFGPAEYGGTEGGLARAAPAAQKHLFHSFREHAPPEYDVGIECTHHGPSDVGVPSLFAELGSGDDQWDDPDGARAVARSVLDLIEDHDRSGDVSPADVSPADVSPTDAPSTDLRGDDGASRHVVGFGGGHYAPKFTRIVAETDWGVGHVGSDWQLTEMGSPERNRDVVSRAFEASDADHAVIEGEKPDLEATVEDLGHRVISETWVREVGDRPLRLVEALEDAIASVEEGLRFGEVVPDGPPGNAERTGAVGDRPFIVHELPGDLLTRAQGIDHDAARAAIEEHAIAFETAEGGTRAAGALAVTDRDALDALVESLAEILRERFEEVDVRSDAVVARETGFDPELAADRGVPEGPKFGALAAGNPVEIDGRTIEPDAVSREHEERFPI</sequence>
<comment type="catalytic activity">
    <reaction evidence="4">
        <text>glycyl-tRNA(Ala) + H2O = tRNA(Ala) + glycine + H(+)</text>
        <dbReference type="Rhea" id="RHEA:53744"/>
        <dbReference type="Rhea" id="RHEA-COMP:9657"/>
        <dbReference type="Rhea" id="RHEA-COMP:13640"/>
        <dbReference type="ChEBI" id="CHEBI:15377"/>
        <dbReference type="ChEBI" id="CHEBI:15378"/>
        <dbReference type="ChEBI" id="CHEBI:57305"/>
        <dbReference type="ChEBI" id="CHEBI:78442"/>
        <dbReference type="ChEBI" id="CHEBI:78522"/>
        <dbReference type="EC" id="3.1.1.96"/>
    </reaction>
</comment>
<evidence type="ECO:0000313" key="6">
    <source>
        <dbReference type="EMBL" id="MFC6891089.1"/>
    </source>
</evidence>
<evidence type="ECO:0000256" key="5">
    <source>
        <dbReference type="SAM" id="MobiDB-lite"/>
    </source>
</evidence>
<comment type="subunit">
    <text evidence="4">Monomer.</text>
</comment>
<dbReference type="EMBL" id="JBHSXL010000001">
    <property type="protein sequence ID" value="MFC6891089.1"/>
    <property type="molecule type" value="Genomic_DNA"/>
</dbReference>
<comment type="similarity">
    <text evidence="4">Belongs to the DtdA deacylase family.</text>
</comment>
<dbReference type="Pfam" id="PF04414">
    <property type="entry name" value="tRNA_deacylase"/>
    <property type="match status" value="1"/>
</dbReference>
<comment type="function">
    <text evidence="4">D-aminoacyl-tRNA deacylase with broad substrate specificity. By recycling D-aminoacyl-tRNA to D-amino acids and free tRNA molecules, this enzyme counteracts the toxicity associated with the formation of D-aminoacyl-tRNA entities in vivo.</text>
</comment>
<accession>A0ABD5UNP4</accession>
<gene>
    <name evidence="4" type="primary">dtdA</name>
    <name evidence="6" type="ORF">ACFQE9_00365</name>
</gene>
<proteinExistence type="inferred from homology"/>
<comment type="cofactor">
    <cofactor evidence="4">
        <name>Zn(2+)</name>
        <dbReference type="ChEBI" id="CHEBI:29105"/>
    </cofactor>
    <text evidence="4">Binds 2 Zn(2+) ions per subunit.</text>
</comment>
<evidence type="ECO:0000256" key="2">
    <source>
        <dbReference type="ARBA" id="ARBA00022801"/>
    </source>
</evidence>
<dbReference type="GO" id="GO:0008270">
    <property type="term" value="F:zinc ion binding"/>
    <property type="evidence" value="ECO:0007669"/>
    <property type="project" value="UniProtKB-UniRule"/>
</dbReference>
<protein>
    <recommendedName>
        <fullName evidence="4">D-aminoacyl-tRNA deacylase</fullName>
        <ecNumber evidence="4">3.1.1.96</ecNumber>
    </recommendedName>
</protein>
<dbReference type="AlphaFoldDB" id="A0ABD5UNP4"/>
<evidence type="ECO:0000313" key="7">
    <source>
        <dbReference type="Proteomes" id="UP001596296"/>
    </source>
</evidence>
<dbReference type="RefSeq" id="WP_379739222.1">
    <property type="nucleotide sequence ID" value="NZ_JBHSVN010000001.1"/>
</dbReference>
<dbReference type="SUPFAM" id="SSF142535">
    <property type="entry name" value="AF0625-like"/>
    <property type="match status" value="1"/>
</dbReference>
<dbReference type="GO" id="GO:0051499">
    <property type="term" value="F:D-aminoacyl-tRNA deacylase activity"/>
    <property type="evidence" value="ECO:0007669"/>
    <property type="project" value="UniProtKB-UniRule"/>
</dbReference>
<dbReference type="Gene3D" id="3.40.630.50">
    <property type="entry name" value="AF0625-like"/>
    <property type="match status" value="1"/>
</dbReference>
<dbReference type="EC" id="3.1.1.96" evidence="4"/>
<evidence type="ECO:0000256" key="3">
    <source>
        <dbReference type="ARBA" id="ARBA00022833"/>
    </source>
</evidence>
<dbReference type="InterPro" id="IPR018033">
    <property type="entry name" value="Deacylase_DtdA_archaea"/>
</dbReference>
<keyword evidence="1 4" id="KW-0479">Metal-binding</keyword>
<keyword evidence="7" id="KW-1185">Reference proteome</keyword>
<dbReference type="PANTHER" id="PTHR34667:SF1">
    <property type="entry name" value="D-AMINOACYL-TRNA DEACYLASE"/>
    <property type="match status" value="1"/>
</dbReference>
<organism evidence="6 7">
    <name type="scientific">Halopenitus salinus</name>
    <dbReference type="NCBI Taxonomy" id="1198295"/>
    <lineage>
        <taxon>Archaea</taxon>
        <taxon>Methanobacteriati</taxon>
        <taxon>Methanobacteriota</taxon>
        <taxon>Stenosarchaea group</taxon>
        <taxon>Halobacteria</taxon>
        <taxon>Halobacteriales</taxon>
        <taxon>Haloferacaceae</taxon>
        <taxon>Halopenitus</taxon>
    </lineage>
</organism>
<name>A0ABD5UNP4_9EURY</name>
<dbReference type="NCBIfam" id="NF011435">
    <property type="entry name" value="PRK14866.1-1"/>
    <property type="match status" value="1"/>
</dbReference>
<dbReference type="PANTHER" id="PTHR34667">
    <property type="entry name" value="D-AMINOACYL-TRNA DEACYLASE"/>
    <property type="match status" value="1"/>
</dbReference>
<dbReference type="HAMAP" id="MF_00562">
    <property type="entry name" value="Deacylase_DtdA"/>
    <property type="match status" value="1"/>
</dbReference>
<dbReference type="Gene3D" id="3.40.50.10700">
    <property type="entry name" value="AF0625-like"/>
    <property type="match status" value="1"/>
</dbReference>
<dbReference type="Proteomes" id="UP001596296">
    <property type="component" value="Unassembled WGS sequence"/>
</dbReference>
<feature type="region of interest" description="Disordered" evidence="5">
    <location>
        <begin position="185"/>
        <end position="216"/>
    </location>
</feature>
<dbReference type="InterPro" id="IPR007508">
    <property type="entry name" value="DtdA"/>
</dbReference>
<evidence type="ECO:0000256" key="4">
    <source>
        <dbReference type="HAMAP-Rule" id="MF_00562"/>
    </source>
</evidence>